<sequence>MGFVPILYTYRYRIPQPPSGPVNPRQTANFAMHNRGPDGPESVPMHTALFGIGVDRVIDTSTPRTCI</sequence>
<protein>
    <submittedName>
        <fullName evidence="1">Uncharacterized protein</fullName>
    </submittedName>
</protein>
<name>A0A2K4YES0_9MYCO</name>
<comment type="caution">
    <text evidence="1">The sequence shown here is derived from an EMBL/GenBank/DDBJ whole genome shotgun (WGS) entry which is preliminary data.</text>
</comment>
<accession>A0A2K4YES0</accession>
<dbReference type="Proteomes" id="UP000236318">
    <property type="component" value="Unassembled WGS sequence"/>
</dbReference>
<dbReference type="AlphaFoldDB" id="A0A2K4YES0"/>
<dbReference type="EMBL" id="FXEG02000003">
    <property type="protein sequence ID" value="SOX55286.1"/>
    <property type="molecule type" value="Genomic_DNA"/>
</dbReference>
<evidence type="ECO:0000313" key="2">
    <source>
        <dbReference type="Proteomes" id="UP000236318"/>
    </source>
</evidence>
<keyword evidence="2" id="KW-1185">Reference proteome</keyword>
<proteinExistence type="predicted"/>
<gene>
    <name evidence="1" type="ORF">MAAFP003_3973</name>
</gene>
<organism evidence="1 2">
    <name type="scientific">Mycobacterium ahvazicum</name>
    <dbReference type="NCBI Taxonomy" id="1964395"/>
    <lineage>
        <taxon>Bacteria</taxon>
        <taxon>Bacillati</taxon>
        <taxon>Actinomycetota</taxon>
        <taxon>Actinomycetes</taxon>
        <taxon>Mycobacteriales</taxon>
        <taxon>Mycobacteriaceae</taxon>
        <taxon>Mycobacterium</taxon>
        <taxon>Mycobacterium simiae complex</taxon>
    </lineage>
</organism>
<evidence type="ECO:0000313" key="1">
    <source>
        <dbReference type="EMBL" id="SOX55286.1"/>
    </source>
</evidence>
<reference evidence="1" key="1">
    <citation type="submission" date="2018-01" db="EMBL/GenBank/DDBJ databases">
        <authorList>
            <consortium name="Urmite Genomes"/>
        </authorList>
    </citation>
    <scope>NUCLEOTIDE SEQUENCE [LARGE SCALE GENOMIC DNA]</scope>
    <source>
        <strain evidence="1">AFP003</strain>
    </source>
</reference>